<organism evidence="12 13">
    <name type="scientific">Pseudaminobacter soli</name>
    <name type="common">ex Li et al. 2025</name>
    <dbReference type="NCBI Taxonomy" id="1295366"/>
    <lineage>
        <taxon>Bacteria</taxon>
        <taxon>Pseudomonadati</taxon>
        <taxon>Pseudomonadota</taxon>
        <taxon>Alphaproteobacteria</taxon>
        <taxon>Hyphomicrobiales</taxon>
        <taxon>Phyllobacteriaceae</taxon>
        <taxon>Pseudaminobacter</taxon>
    </lineage>
</organism>
<dbReference type="PANTHER" id="PTHR43706">
    <property type="entry name" value="NADH DEHYDROGENASE"/>
    <property type="match status" value="1"/>
</dbReference>
<keyword evidence="9" id="KW-1133">Transmembrane helix</keyword>
<keyword evidence="3" id="KW-0285">Flavoprotein</keyword>
<dbReference type="Gene3D" id="3.50.50.100">
    <property type="match status" value="1"/>
</dbReference>
<gene>
    <name evidence="12" type="ORF">C7I85_20885</name>
</gene>
<dbReference type="AlphaFoldDB" id="A0A2P7S5T5"/>
<keyword evidence="5" id="KW-0809">Transit peptide</keyword>
<dbReference type="PRINTS" id="PR00411">
    <property type="entry name" value="PNDRDTASEI"/>
</dbReference>
<dbReference type="InterPro" id="IPR023753">
    <property type="entry name" value="FAD/NAD-binding_dom"/>
</dbReference>
<dbReference type="RefSeq" id="WP_106725959.1">
    <property type="nucleotide sequence ID" value="NZ_PXYL01000012.1"/>
</dbReference>
<keyword evidence="6" id="KW-0560">Oxidoreductase</keyword>
<evidence type="ECO:0000259" key="11">
    <source>
        <dbReference type="Pfam" id="PF22366"/>
    </source>
</evidence>
<dbReference type="InterPro" id="IPR045024">
    <property type="entry name" value="NDH-2"/>
</dbReference>
<dbReference type="EMBL" id="PXYL01000012">
    <property type="protein sequence ID" value="PSJ57833.1"/>
    <property type="molecule type" value="Genomic_DNA"/>
</dbReference>
<protein>
    <recommendedName>
        <fullName evidence="2">NADH:ubiquinone reductase (non-electrogenic)</fullName>
        <ecNumber evidence="2">1.6.5.9</ecNumber>
    </recommendedName>
</protein>
<proteinExistence type="inferred from homology"/>
<keyword evidence="4" id="KW-0274">FAD</keyword>
<keyword evidence="9" id="KW-0472">Membrane</keyword>
<evidence type="ECO:0000256" key="4">
    <source>
        <dbReference type="ARBA" id="ARBA00022827"/>
    </source>
</evidence>
<dbReference type="PANTHER" id="PTHR43706:SF47">
    <property type="entry name" value="EXTERNAL NADH-UBIQUINONE OXIDOREDUCTASE 1, MITOCHONDRIAL-RELATED"/>
    <property type="match status" value="1"/>
</dbReference>
<dbReference type="SUPFAM" id="SSF51905">
    <property type="entry name" value="FAD/NAD(P)-binding domain"/>
    <property type="match status" value="2"/>
</dbReference>
<evidence type="ECO:0000256" key="9">
    <source>
        <dbReference type="SAM" id="Phobius"/>
    </source>
</evidence>
<dbReference type="Pfam" id="PF07992">
    <property type="entry name" value="Pyr_redox_2"/>
    <property type="match status" value="1"/>
</dbReference>
<comment type="caution">
    <text evidence="12">The sequence shown here is derived from an EMBL/GenBank/DDBJ whole genome shotgun (WGS) entry which is preliminary data.</text>
</comment>
<evidence type="ECO:0000256" key="8">
    <source>
        <dbReference type="ARBA" id="ARBA00047599"/>
    </source>
</evidence>
<dbReference type="Pfam" id="PF22366">
    <property type="entry name" value="NDH2_C"/>
    <property type="match status" value="1"/>
</dbReference>
<dbReference type="InterPro" id="IPR036188">
    <property type="entry name" value="FAD/NAD-bd_sf"/>
</dbReference>
<evidence type="ECO:0000313" key="13">
    <source>
        <dbReference type="Proteomes" id="UP000240653"/>
    </source>
</evidence>
<reference evidence="12 13" key="1">
    <citation type="submission" date="2018-03" db="EMBL/GenBank/DDBJ databases">
        <title>The draft genome of Mesorhizobium soli JCM 19897.</title>
        <authorList>
            <person name="Li L."/>
            <person name="Liu L."/>
            <person name="Liang L."/>
            <person name="Wang T."/>
            <person name="Zhang X."/>
        </authorList>
    </citation>
    <scope>NUCLEOTIDE SEQUENCE [LARGE SCALE GENOMIC DNA]</scope>
    <source>
        <strain evidence="12 13">JCM 19897</strain>
    </source>
</reference>
<evidence type="ECO:0000256" key="6">
    <source>
        <dbReference type="ARBA" id="ARBA00023002"/>
    </source>
</evidence>
<dbReference type="PRINTS" id="PR00368">
    <property type="entry name" value="FADPNR"/>
</dbReference>
<evidence type="ECO:0000256" key="5">
    <source>
        <dbReference type="ARBA" id="ARBA00022946"/>
    </source>
</evidence>
<name>A0A2P7S5T5_9HYPH</name>
<evidence type="ECO:0000259" key="10">
    <source>
        <dbReference type="Pfam" id="PF07992"/>
    </source>
</evidence>
<comment type="catalytic activity">
    <reaction evidence="8">
        <text>a quinone + NADH + H(+) = a quinol + NAD(+)</text>
        <dbReference type="Rhea" id="RHEA:46160"/>
        <dbReference type="ChEBI" id="CHEBI:15378"/>
        <dbReference type="ChEBI" id="CHEBI:24646"/>
        <dbReference type="ChEBI" id="CHEBI:57540"/>
        <dbReference type="ChEBI" id="CHEBI:57945"/>
        <dbReference type="ChEBI" id="CHEBI:132124"/>
        <dbReference type="EC" id="1.6.5.9"/>
    </reaction>
</comment>
<evidence type="ECO:0000313" key="12">
    <source>
        <dbReference type="EMBL" id="PSJ57833.1"/>
    </source>
</evidence>
<dbReference type="InterPro" id="IPR054585">
    <property type="entry name" value="NDH2-like_C"/>
</dbReference>
<evidence type="ECO:0000256" key="2">
    <source>
        <dbReference type="ARBA" id="ARBA00012637"/>
    </source>
</evidence>
<evidence type="ECO:0000256" key="7">
    <source>
        <dbReference type="ARBA" id="ARBA00023027"/>
    </source>
</evidence>
<evidence type="ECO:0000256" key="3">
    <source>
        <dbReference type="ARBA" id="ARBA00022630"/>
    </source>
</evidence>
<keyword evidence="9" id="KW-0812">Transmembrane</keyword>
<sequence>MSETPQGHHVVIVGAGFGGLEAIRRLKGSGARITVIDRRNHHLFQPLLYQVATATLATSEIAWPIRHLFANRPDVTTILGEVVGVDPDRHVVKLEDGSEISYDTLVLATGARHAYFGHDEWEEVAPGLKSLEDAVKLRRRILLAFEWAERETDPARREALLTFVIIGGGPTGVEMAGTIAELAHVTLKDDYRRIDPRKARIVLIEAGPRLLPAFPEDLSDYAAKALRSLGVEVMLGEAVSSCDLKGVVYDGKHLAAATLVWAAGVAASPAAQWVGAPADRAGRVIVEQDLTVPGHPDIFVIGDTALSKAPDGSPVPGIAPAAKQQGTHVADTIRARLKGDTKPRPFRYKHAGNLATIGKRLAVIDFGWTKLRGALAWWIWGIAHIFFLIGVRNRLSVALNWLWIHTTGQRSALLITQGRSATSSKAKRSRADNAP</sequence>
<feature type="domain" description="External alternative NADH-ubiquinone oxidoreductase-like C-terminal" evidence="11">
    <location>
        <begin position="350"/>
        <end position="402"/>
    </location>
</feature>
<feature type="domain" description="FAD/NAD(P)-binding" evidence="10">
    <location>
        <begin position="9"/>
        <end position="326"/>
    </location>
</feature>
<dbReference type="GO" id="GO:0050136">
    <property type="term" value="F:NADH dehydrogenase (quinone) (non-electrogenic) activity"/>
    <property type="evidence" value="ECO:0007669"/>
    <property type="project" value="UniProtKB-EC"/>
</dbReference>
<dbReference type="OrthoDB" id="9781621at2"/>
<keyword evidence="13" id="KW-1185">Reference proteome</keyword>
<keyword evidence="7" id="KW-0520">NAD</keyword>
<feature type="transmembrane region" description="Helical" evidence="9">
    <location>
        <begin position="374"/>
        <end position="391"/>
    </location>
</feature>
<accession>A0A2P7S5T5</accession>
<dbReference type="Proteomes" id="UP000240653">
    <property type="component" value="Unassembled WGS sequence"/>
</dbReference>
<evidence type="ECO:0000256" key="1">
    <source>
        <dbReference type="ARBA" id="ARBA00005272"/>
    </source>
</evidence>
<comment type="similarity">
    <text evidence="1">Belongs to the NADH dehydrogenase family.</text>
</comment>
<dbReference type="EC" id="1.6.5.9" evidence="2"/>